<dbReference type="Pfam" id="PF20245">
    <property type="entry name" value="DUF6600"/>
    <property type="match status" value="1"/>
</dbReference>
<evidence type="ECO:0000313" key="2">
    <source>
        <dbReference type="EMBL" id="ABC81321.1"/>
    </source>
</evidence>
<sequence length="487" mass="50729">MLRRTLTLVALATLAAPALPRADDREWEEDYTDRWSDERPADYDVSVDLNSGAAVNFDTFQGALSPYGEWVVVGGYGRVWRPYVAAGWRPYYYGRWEWTSEGWLWVSDEPFGWAAYHYGRWTWDPSYGWVWIPGYQWAPAWVAWRYSGDVVGWAPLGPGVSIYVSSYPFVDAWWTFVPCGSFVSYPVYRVAYAPRYTRQYFYATAPAPPVGGGRAVPGRPGGARPAPGRPAWGGPARGAIEQRVGRPITPVRVVAAPAPGPARARPGEVSIYRPDARPAPGARSDGGRVAPGSAPTRGDGRGAPGLAPPSRGETRGAPGYAPPSGGGTRSAPGNAPSRGAPGYAPPRGGGPSAAPPARGPSAAPPARGGRAPDAGPRGEVPRAAPGYARQDRGGDPWSAGGSYGSPGVPARSAPAYSAPPARSAPSYGAPSARSAPSYAAPAARSAPAYSAPAHPAPVRAAPPAASHGGGGRAAPAPHGGGRGADRR</sequence>
<feature type="region of interest" description="Disordered" evidence="1">
    <location>
        <begin position="213"/>
        <end position="237"/>
    </location>
</feature>
<dbReference type="RefSeq" id="WP_011420604.1">
    <property type="nucleotide sequence ID" value="NC_007760.1"/>
</dbReference>
<feature type="compositionally biased region" description="Low complexity" evidence="1">
    <location>
        <begin position="359"/>
        <end position="378"/>
    </location>
</feature>
<protein>
    <submittedName>
        <fullName evidence="2">Uncharacterized protein</fullName>
    </submittedName>
</protein>
<feature type="compositionally biased region" description="Low complexity" evidence="1">
    <location>
        <begin position="251"/>
        <end position="264"/>
    </location>
</feature>
<dbReference type="eggNOG" id="COG3115">
    <property type="taxonomic scope" value="Bacteria"/>
</dbReference>
<accession>Q2II44</accession>
<dbReference type="InterPro" id="IPR046535">
    <property type="entry name" value="DUF6600"/>
</dbReference>
<evidence type="ECO:0000256" key="1">
    <source>
        <dbReference type="SAM" id="MobiDB-lite"/>
    </source>
</evidence>
<organism evidence="2 3">
    <name type="scientific">Anaeromyxobacter dehalogenans (strain 2CP-C)</name>
    <dbReference type="NCBI Taxonomy" id="290397"/>
    <lineage>
        <taxon>Bacteria</taxon>
        <taxon>Pseudomonadati</taxon>
        <taxon>Myxococcota</taxon>
        <taxon>Myxococcia</taxon>
        <taxon>Myxococcales</taxon>
        <taxon>Cystobacterineae</taxon>
        <taxon>Anaeromyxobacteraceae</taxon>
        <taxon>Anaeromyxobacter</taxon>
    </lineage>
</organism>
<dbReference type="EMBL" id="CP000251">
    <property type="protein sequence ID" value="ABC81321.1"/>
    <property type="molecule type" value="Genomic_DNA"/>
</dbReference>
<feature type="compositionally biased region" description="Low complexity" evidence="1">
    <location>
        <begin position="409"/>
        <end position="466"/>
    </location>
</feature>
<dbReference type="STRING" id="290397.Adeh_1548"/>
<dbReference type="HOGENOM" id="CLU_578272_0_0_7"/>
<dbReference type="AlphaFoldDB" id="Q2II44"/>
<proteinExistence type="predicted"/>
<feature type="compositionally biased region" description="Low complexity" evidence="1">
    <location>
        <begin position="222"/>
        <end position="237"/>
    </location>
</feature>
<feature type="region of interest" description="Disordered" evidence="1">
    <location>
        <begin position="251"/>
        <end position="487"/>
    </location>
</feature>
<feature type="compositionally biased region" description="Low complexity" evidence="1">
    <location>
        <begin position="335"/>
        <end position="346"/>
    </location>
</feature>
<gene>
    <name evidence="2" type="ordered locus">Adeh_1548</name>
</gene>
<feature type="compositionally biased region" description="Gly residues" evidence="1">
    <location>
        <begin position="467"/>
        <end position="487"/>
    </location>
</feature>
<dbReference type="OrthoDB" id="5485224at2"/>
<dbReference type="KEGG" id="ade:Adeh_1548"/>
<reference evidence="2 3" key="1">
    <citation type="submission" date="2006-01" db="EMBL/GenBank/DDBJ databases">
        <title>Complete sequence of Anaeromyxobacter dehalogenans 2CP-C.</title>
        <authorList>
            <consortium name="US DOE Joint Genome Institute"/>
            <person name="Copeland A."/>
            <person name="Lucas S."/>
            <person name="Lapidus A."/>
            <person name="Barry K."/>
            <person name="Detter J.C."/>
            <person name="Glavina T."/>
            <person name="Hammon N."/>
            <person name="Israni S."/>
            <person name="Pitluck S."/>
            <person name="Brettin T."/>
            <person name="Bruce D."/>
            <person name="Han C."/>
            <person name="Tapia R."/>
            <person name="Gilna P."/>
            <person name="Kiss H."/>
            <person name="Schmutz J."/>
            <person name="Larimer F."/>
            <person name="Land M."/>
            <person name="Kyrpides N."/>
            <person name="Anderson I."/>
            <person name="Sanford R.A."/>
            <person name="Ritalahti K.M."/>
            <person name="Thomas H.S."/>
            <person name="Kirby J.R."/>
            <person name="Zhulin I.B."/>
            <person name="Loeffler F.E."/>
            <person name="Richardson P."/>
        </authorList>
    </citation>
    <scope>NUCLEOTIDE SEQUENCE [LARGE SCALE GENOMIC DNA]</scope>
    <source>
        <strain evidence="2 3">2CP-C</strain>
    </source>
</reference>
<name>Q2II44_ANADE</name>
<dbReference type="Proteomes" id="UP000001935">
    <property type="component" value="Chromosome"/>
</dbReference>
<evidence type="ECO:0000313" key="3">
    <source>
        <dbReference type="Proteomes" id="UP000001935"/>
    </source>
</evidence>